<dbReference type="OrthoDB" id="3599513at2"/>
<dbReference type="GO" id="GO:0016998">
    <property type="term" value="P:cell wall macromolecule catabolic process"/>
    <property type="evidence" value="ECO:0007669"/>
    <property type="project" value="InterPro"/>
</dbReference>
<dbReference type="RefSeq" id="WP_052021913.1">
    <property type="nucleotide sequence ID" value="NZ_AYXG01000227.1"/>
</dbReference>
<comment type="caution">
    <text evidence="2">The sequence shown here is derived from an EMBL/GenBank/DDBJ whole genome shotgun (WGS) entry which is preliminary data.</text>
</comment>
<accession>W7IQ54</accession>
<dbReference type="CDD" id="cd00599">
    <property type="entry name" value="GH25_muramidase"/>
    <property type="match status" value="1"/>
</dbReference>
<dbReference type="AlphaFoldDB" id="W7IQ54"/>
<keyword evidence="3" id="KW-1185">Reference proteome</keyword>
<dbReference type="EC" id="3.2.1.17" evidence="2"/>
<name>W7IQ54_9PSEU</name>
<reference evidence="2 3" key="1">
    <citation type="journal article" date="2014" name="Genome Announc.">
        <title>Draft Genome Sequence of the Antitrypanosomally Active Sponge-Associated Bacterium Actinokineospora sp. Strain EG49.</title>
        <authorList>
            <person name="Harjes J."/>
            <person name="Ryu T."/>
            <person name="Abdelmohsen U.R."/>
            <person name="Moitinho-Silva L."/>
            <person name="Horn H."/>
            <person name="Ravasi T."/>
            <person name="Hentschel U."/>
        </authorList>
    </citation>
    <scope>NUCLEOTIDE SEQUENCE [LARGE SCALE GENOMIC DNA]</scope>
    <source>
        <strain evidence="2 3">EG49</strain>
    </source>
</reference>
<protein>
    <submittedName>
        <fullName evidence="2">Lyzozyme M1 (1,4-beta-N-acetylmuramidase)</fullName>
        <ecNumber evidence="2">3.2.1.17</ecNumber>
    </submittedName>
</protein>
<sequence>MFGIDIYGRYQTVTDWWAVRGAGVRFAWVKASDGGGPARVRADALVAGARSVGIAVGLYHFAQKSPGPEAQAEVLAGEVSRLEARGVVPALDMEDNAGAGLRWSVAEAREHGTRFLHRLRELGYDRTAIYSSVGQLGLWRPEGWGVPELVVWAARYGSNDGSNQGLGGYGGRVDVHQYTSVGRIPGISGSVDLNNALIDPTEEGFLSALSDIEQRTLYNRVMGFLRQRWYLRGEDGSIAMVPEGTPGAVPAAALDTLDGNHLVGLLGEEEAAVVDALRLLSSGRGTVADLAAAIAPVLPGGTDPDDFATALRARLAPPPESGGGAE</sequence>
<dbReference type="Proteomes" id="UP000019277">
    <property type="component" value="Unassembled WGS sequence"/>
</dbReference>
<evidence type="ECO:0000256" key="1">
    <source>
        <dbReference type="ARBA" id="ARBA00010646"/>
    </source>
</evidence>
<organism evidence="2 3">
    <name type="scientific">Actinokineospora spheciospongiae</name>
    <dbReference type="NCBI Taxonomy" id="909613"/>
    <lineage>
        <taxon>Bacteria</taxon>
        <taxon>Bacillati</taxon>
        <taxon>Actinomycetota</taxon>
        <taxon>Actinomycetes</taxon>
        <taxon>Pseudonocardiales</taxon>
        <taxon>Pseudonocardiaceae</taxon>
        <taxon>Actinokineospora</taxon>
    </lineage>
</organism>
<dbReference type="Gene3D" id="3.20.20.80">
    <property type="entry name" value="Glycosidases"/>
    <property type="match status" value="1"/>
</dbReference>
<evidence type="ECO:0000313" key="3">
    <source>
        <dbReference type="Proteomes" id="UP000019277"/>
    </source>
</evidence>
<keyword evidence="2" id="KW-0378">Hydrolase</keyword>
<dbReference type="GO" id="GO:0003796">
    <property type="term" value="F:lysozyme activity"/>
    <property type="evidence" value="ECO:0007669"/>
    <property type="project" value="UniProtKB-EC"/>
</dbReference>
<dbReference type="PANTHER" id="PTHR34135:SF2">
    <property type="entry name" value="LYSOZYME"/>
    <property type="match status" value="1"/>
</dbReference>
<dbReference type="GO" id="GO:0009253">
    <property type="term" value="P:peptidoglycan catabolic process"/>
    <property type="evidence" value="ECO:0007669"/>
    <property type="project" value="InterPro"/>
</dbReference>
<dbReference type="InterPro" id="IPR017853">
    <property type="entry name" value="GH"/>
</dbReference>
<dbReference type="PROSITE" id="PS51904">
    <property type="entry name" value="GLYCOSYL_HYDROL_F25_2"/>
    <property type="match status" value="1"/>
</dbReference>
<proteinExistence type="inferred from homology"/>
<comment type="similarity">
    <text evidence="1">Belongs to the glycosyl hydrolase 25 family.</text>
</comment>
<dbReference type="Pfam" id="PF01183">
    <property type="entry name" value="Glyco_hydro_25"/>
    <property type="match status" value="1"/>
</dbReference>
<gene>
    <name evidence="2" type="ORF">UO65_5869</name>
</gene>
<dbReference type="SUPFAM" id="SSF51445">
    <property type="entry name" value="(Trans)glycosidases"/>
    <property type="match status" value="1"/>
</dbReference>
<evidence type="ECO:0000313" key="2">
    <source>
        <dbReference type="EMBL" id="EWC58867.1"/>
    </source>
</evidence>
<keyword evidence="2" id="KW-0326">Glycosidase</keyword>
<dbReference type="eggNOG" id="COG3757">
    <property type="taxonomic scope" value="Bacteria"/>
</dbReference>
<dbReference type="PANTHER" id="PTHR34135">
    <property type="entry name" value="LYSOZYME"/>
    <property type="match status" value="1"/>
</dbReference>
<dbReference type="InterPro" id="IPR002053">
    <property type="entry name" value="Glyco_hydro_25"/>
</dbReference>
<dbReference type="STRING" id="909613.UO65_5869"/>
<dbReference type="EMBL" id="AYXG01000227">
    <property type="protein sequence ID" value="EWC58867.1"/>
    <property type="molecule type" value="Genomic_DNA"/>
</dbReference>
<dbReference type="GO" id="GO:0016052">
    <property type="term" value="P:carbohydrate catabolic process"/>
    <property type="evidence" value="ECO:0007669"/>
    <property type="project" value="TreeGrafter"/>
</dbReference>